<reference evidence="3" key="1">
    <citation type="submission" date="2022-07" db="EMBL/GenBank/DDBJ databases">
        <title>Genome Sequence of Physisporinus lineatus.</title>
        <authorList>
            <person name="Buettner E."/>
        </authorList>
    </citation>
    <scope>NUCLEOTIDE SEQUENCE</scope>
    <source>
        <strain evidence="3">VT162</strain>
    </source>
</reference>
<dbReference type="PANTHER" id="PTHR39468">
    <property type="entry name" value="CHROMOSOME 7, WHOLE GENOME SHOTGUN SEQUENCE"/>
    <property type="match status" value="1"/>
</dbReference>
<evidence type="ECO:0000256" key="1">
    <source>
        <dbReference type="SAM" id="MobiDB-lite"/>
    </source>
</evidence>
<feature type="region of interest" description="Disordered" evidence="1">
    <location>
        <begin position="84"/>
        <end position="104"/>
    </location>
</feature>
<comment type="caution">
    <text evidence="3">The sequence shown here is derived from an EMBL/GenBank/DDBJ whole genome shotgun (WGS) entry which is preliminary data.</text>
</comment>
<accession>A0AAD5V060</accession>
<evidence type="ECO:0000313" key="4">
    <source>
        <dbReference type="Proteomes" id="UP001212997"/>
    </source>
</evidence>
<organism evidence="3 4">
    <name type="scientific">Meripilus lineatus</name>
    <dbReference type="NCBI Taxonomy" id="2056292"/>
    <lineage>
        <taxon>Eukaryota</taxon>
        <taxon>Fungi</taxon>
        <taxon>Dikarya</taxon>
        <taxon>Basidiomycota</taxon>
        <taxon>Agaricomycotina</taxon>
        <taxon>Agaricomycetes</taxon>
        <taxon>Polyporales</taxon>
        <taxon>Meripilaceae</taxon>
        <taxon>Meripilus</taxon>
    </lineage>
</organism>
<dbReference type="PANTHER" id="PTHR39468:SF1">
    <property type="entry name" value="MTF2-LIKE C-TERMINAL DOMAIN-CONTAINING PROTEIN"/>
    <property type="match status" value="1"/>
</dbReference>
<gene>
    <name evidence="3" type="ORF">NLI96_g9721</name>
</gene>
<dbReference type="GO" id="GO:0005739">
    <property type="term" value="C:mitochondrion"/>
    <property type="evidence" value="ECO:0007669"/>
    <property type="project" value="InterPro"/>
</dbReference>
<sequence length="364" mass="42162">MFSIDESGWDKVFEDIKSAPIATQRQSRFQRPLPNQKSRRQSMTMREISVFDEMFDLLFSAVSEHKAPRDDRFTPRNLVSSTKGNMKFGIGKSHSPLSASSRTDDLFGRLRSQSRKLKWTSEEDEELDRKKEEMDLCDTDQQLLEWAMREVFDESKRYEEVAREAATNPGATTMGATMQLQPPAYPHLLALLMKTFRDKYRDPYLALSMFEHARQLSIASFVFGCTTPAYNELIQTRWECFRDLRGVCDALDEMRVNAVEIDYRTRALAETIRREVGARNLWEEETSGSNGEVWNMVSFIEKITIKRNSGREVSDPVGKKVKKWGPSDEEWRTKALSNDDNWVFGKWEGQETETAQHSLHPSLQ</sequence>
<dbReference type="AlphaFoldDB" id="A0AAD5V060"/>
<feature type="region of interest" description="Disordered" evidence="1">
    <location>
        <begin position="23"/>
        <end position="42"/>
    </location>
</feature>
<feature type="domain" description="Mtf2-like C-terminal" evidence="2">
    <location>
        <begin position="124"/>
        <end position="302"/>
    </location>
</feature>
<name>A0AAD5V060_9APHY</name>
<evidence type="ECO:0000259" key="2">
    <source>
        <dbReference type="Pfam" id="PF19189"/>
    </source>
</evidence>
<dbReference type="InterPro" id="IPR043837">
    <property type="entry name" value="Mtf2-like_C"/>
</dbReference>
<protein>
    <recommendedName>
        <fullName evidence="2">Mtf2-like C-terminal domain-containing protein</fullName>
    </recommendedName>
</protein>
<dbReference type="EMBL" id="JANAWD010000507">
    <property type="protein sequence ID" value="KAJ3478485.1"/>
    <property type="molecule type" value="Genomic_DNA"/>
</dbReference>
<proteinExistence type="predicted"/>
<dbReference type="InterPro" id="IPR040009">
    <property type="entry name" value="Mtf2/C5D6.12-like"/>
</dbReference>
<dbReference type="Proteomes" id="UP001212997">
    <property type="component" value="Unassembled WGS sequence"/>
</dbReference>
<keyword evidence="4" id="KW-1185">Reference proteome</keyword>
<evidence type="ECO:0000313" key="3">
    <source>
        <dbReference type="EMBL" id="KAJ3478485.1"/>
    </source>
</evidence>
<dbReference type="Pfam" id="PF19189">
    <property type="entry name" value="Mtf2"/>
    <property type="match status" value="1"/>
</dbReference>